<dbReference type="Proteomes" id="UP001527882">
    <property type="component" value="Unassembled WGS sequence"/>
</dbReference>
<dbReference type="Pfam" id="PF06580">
    <property type="entry name" value="His_kinase"/>
    <property type="match status" value="1"/>
</dbReference>
<name>A0ABT4Q4V8_9BACL</name>
<organism evidence="4 5">
    <name type="scientific">Paenibacillus gyeongsangnamensis</name>
    <dbReference type="NCBI Taxonomy" id="3388067"/>
    <lineage>
        <taxon>Bacteria</taxon>
        <taxon>Bacillati</taxon>
        <taxon>Bacillota</taxon>
        <taxon>Bacilli</taxon>
        <taxon>Bacillales</taxon>
        <taxon>Paenibacillaceae</taxon>
        <taxon>Paenibacillus</taxon>
    </lineage>
</organism>
<dbReference type="Gene3D" id="6.10.340.10">
    <property type="match status" value="1"/>
</dbReference>
<dbReference type="PANTHER" id="PTHR34220:SF7">
    <property type="entry name" value="SENSOR HISTIDINE KINASE YPDA"/>
    <property type="match status" value="1"/>
</dbReference>
<dbReference type="EMBL" id="JAQAGZ010000003">
    <property type="protein sequence ID" value="MCZ8511899.1"/>
    <property type="molecule type" value="Genomic_DNA"/>
</dbReference>
<gene>
    <name evidence="4" type="ORF">O9H85_05570</name>
</gene>
<evidence type="ECO:0000259" key="2">
    <source>
        <dbReference type="Pfam" id="PF02518"/>
    </source>
</evidence>
<keyword evidence="4" id="KW-0808">Transferase</keyword>
<dbReference type="InterPro" id="IPR036890">
    <property type="entry name" value="HATPase_C_sf"/>
</dbReference>
<keyword evidence="4" id="KW-0418">Kinase</keyword>
<keyword evidence="1" id="KW-0472">Membrane</keyword>
<evidence type="ECO:0000313" key="4">
    <source>
        <dbReference type="EMBL" id="MCZ8511899.1"/>
    </source>
</evidence>
<dbReference type="SUPFAM" id="SSF55874">
    <property type="entry name" value="ATPase domain of HSP90 chaperone/DNA topoisomerase II/histidine kinase"/>
    <property type="match status" value="1"/>
</dbReference>
<evidence type="ECO:0000256" key="1">
    <source>
        <dbReference type="SAM" id="Phobius"/>
    </source>
</evidence>
<evidence type="ECO:0000259" key="3">
    <source>
        <dbReference type="Pfam" id="PF06580"/>
    </source>
</evidence>
<keyword evidence="5" id="KW-1185">Reference proteome</keyword>
<evidence type="ECO:0000313" key="5">
    <source>
        <dbReference type="Proteomes" id="UP001527882"/>
    </source>
</evidence>
<keyword evidence="1" id="KW-0812">Transmembrane</keyword>
<dbReference type="Gene3D" id="3.30.565.10">
    <property type="entry name" value="Histidine kinase-like ATPase, C-terminal domain"/>
    <property type="match status" value="1"/>
</dbReference>
<protein>
    <submittedName>
        <fullName evidence="4">Sensor histidine kinase</fullName>
    </submittedName>
</protein>
<dbReference type="InterPro" id="IPR003594">
    <property type="entry name" value="HATPase_dom"/>
</dbReference>
<dbReference type="PANTHER" id="PTHR34220">
    <property type="entry name" value="SENSOR HISTIDINE KINASE YPDA"/>
    <property type="match status" value="1"/>
</dbReference>
<feature type="transmembrane region" description="Helical" evidence="1">
    <location>
        <begin position="12"/>
        <end position="34"/>
    </location>
</feature>
<feature type="domain" description="Histidine kinase/HSP90-like ATPase" evidence="2">
    <location>
        <begin position="476"/>
        <end position="570"/>
    </location>
</feature>
<feature type="domain" description="Signal transduction histidine kinase internal region" evidence="3">
    <location>
        <begin position="377"/>
        <end position="454"/>
    </location>
</feature>
<dbReference type="InterPro" id="IPR010559">
    <property type="entry name" value="Sig_transdc_His_kin_internal"/>
</dbReference>
<accession>A0ABT4Q4V8</accession>
<reference evidence="4 5" key="1">
    <citation type="submission" date="2022-12" db="EMBL/GenBank/DDBJ databases">
        <title>Draft genome sequence of Paenibacillus sp. dW9.</title>
        <authorList>
            <person name="Choi E.-W."/>
            <person name="Kim D.-U."/>
        </authorList>
    </citation>
    <scope>NUCLEOTIDE SEQUENCE [LARGE SCALE GENOMIC DNA]</scope>
    <source>
        <strain evidence="5">dW9</strain>
    </source>
</reference>
<dbReference type="GO" id="GO:0016301">
    <property type="term" value="F:kinase activity"/>
    <property type="evidence" value="ECO:0007669"/>
    <property type="project" value="UniProtKB-KW"/>
</dbReference>
<feature type="transmembrane region" description="Helical" evidence="1">
    <location>
        <begin position="292"/>
        <end position="312"/>
    </location>
</feature>
<proteinExistence type="predicted"/>
<sequence length="585" mass="66986">MVNPIKQFRLDHMFFASFAGLIMVLTLIVTWIAYSVSSQQLQKTTSFYQQGLLAELNKEMVLQLNTIEQISLSTSRNIDFLDYLSLDGDEYARIKKFNDILQYLTNITNSTGSIYSIHLYVDHPVSSDRQRSVQFIDFKQLSREPWYASVQNTDFTWIGEHTIQTFQGRVPVVSFARKIYSNKNEYKGLILINVKASVIHQVLEGQSHTGNRLLFDTAGHLLAQINDVPVKHRIEQQTKLLEAGVGSRRLQRENGDDLSLMVWSRQFNSNLVLIEVTPWELVTQGSVELARIMLIVGFSTVLAALCLSLSIAKQLMKPIRLLVQAMSKYMLDSSKVQLPSDYRNEFGYLFNGYRRQMERIDELYGSLEIQHRLQREAEVKALQANINPHFLYNTLDQINWMAMESGQHRISHILELVGRMFRIGLSGGESLIPLEQELQHVECYLGIQQIRWQEGLEYRIEIQEDLKAFYIPKITLQPFVENAILHGFHGRASGLIVIRAELQEQVLCITVSDNGRGLKPTWRDKGSRRKGGYGIRNVRERIGALFGPTYGLILENQPEGGARVTIRLPLISEESDLYGNRESVS</sequence>
<keyword evidence="1" id="KW-1133">Transmembrane helix</keyword>
<dbReference type="Pfam" id="PF02518">
    <property type="entry name" value="HATPase_c"/>
    <property type="match status" value="1"/>
</dbReference>
<dbReference type="RefSeq" id="WP_269880294.1">
    <property type="nucleotide sequence ID" value="NZ_JAQAGZ010000003.1"/>
</dbReference>
<comment type="caution">
    <text evidence="4">The sequence shown here is derived from an EMBL/GenBank/DDBJ whole genome shotgun (WGS) entry which is preliminary data.</text>
</comment>
<dbReference type="InterPro" id="IPR050640">
    <property type="entry name" value="Bact_2-comp_sensor_kinase"/>
</dbReference>